<proteinExistence type="predicted"/>
<keyword evidence="2" id="KW-0812">Transmembrane</keyword>
<feature type="transmembrane region" description="Helical" evidence="2">
    <location>
        <begin position="6"/>
        <end position="31"/>
    </location>
</feature>
<dbReference type="RefSeq" id="WP_053757360.1">
    <property type="nucleotide sequence ID" value="NZ_CBDRHE010000010.1"/>
</dbReference>
<feature type="region of interest" description="Disordered" evidence="1">
    <location>
        <begin position="38"/>
        <end position="72"/>
    </location>
</feature>
<dbReference type="GeneID" id="32595298"/>
<keyword evidence="2" id="KW-0472">Membrane</keyword>
<dbReference type="AlphaFoldDB" id="A0A2Z4IXR7"/>
<protein>
    <submittedName>
        <fullName evidence="3">Uncharacterized protein</fullName>
    </submittedName>
</protein>
<evidence type="ECO:0000256" key="2">
    <source>
        <dbReference type="SAM" id="Phobius"/>
    </source>
</evidence>
<evidence type="ECO:0000256" key="1">
    <source>
        <dbReference type="SAM" id="MobiDB-lite"/>
    </source>
</evidence>
<sequence>MNTNQIEALIGMLAVVALFAIMILPAAVGVVRDRRIDRQLRQSERRRRTAGERSYRSDGGVRTRTYRLHTTR</sequence>
<name>A0A2Z4IXR7_9ACTN</name>
<dbReference type="KEGG" id="scad:DN051_14260"/>
<reference evidence="3 4" key="1">
    <citation type="journal article" date="2019" name="Int. J. Syst. Evol. Microbiol.">
        <title>Streptomyces cadmiisoli sp. nov., a novel actinomycete isolated from cadmium-contaminated soil.</title>
        <authorList>
            <person name="Li K."/>
            <person name="Tang X."/>
            <person name="Zhao J."/>
            <person name="Guo Y."/>
            <person name="Tang Y."/>
            <person name="Gao J."/>
        </authorList>
    </citation>
    <scope>NUCLEOTIDE SEQUENCE [LARGE SCALE GENOMIC DNA]</scope>
    <source>
        <strain evidence="3 4">ZFG47</strain>
    </source>
</reference>
<evidence type="ECO:0000313" key="3">
    <source>
        <dbReference type="EMBL" id="AWW37672.1"/>
    </source>
</evidence>
<gene>
    <name evidence="3" type="ORF">DN051_14260</name>
</gene>
<accession>A0A2Z4IXR7</accession>
<organism evidence="3 4">
    <name type="scientific">Streptomyces cadmiisoli</name>
    <dbReference type="NCBI Taxonomy" id="2184053"/>
    <lineage>
        <taxon>Bacteria</taxon>
        <taxon>Bacillati</taxon>
        <taxon>Actinomycetota</taxon>
        <taxon>Actinomycetes</taxon>
        <taxon>Kitasatosporales</taxon>
        <taxon>Streptomycetaceae</taxon>
        <taxon>Streptomyces</taxon>
        <taxon>Streptomyces aurantiacus group</taxon>
    </lineage>
</organism>
<feature type="compositionally biased region" description="Basic and acidic residues" evidence="1">
    <location>
        <begin position="38"/>
        <end position="61"/>
    </location>
</feature>
<evidence type="ECO:0000313" key="4">
    <source>
        <dbReference type="Proteomes" id="UP000249616"/>
    </source>
</evidence>
<keyword evidence="2" id="KW-1133">Transmembrane helix</keyword>
<dbReference type="EMBL" id="CP030073">
    <property type="protein sequence ID" value="AWW37672.1"/>
    <property type="molecule type" value="Genomic_DNA"/>
</dbReference>
<dbReference type="Proteomes" id="UP000249616">
    <property type="component" value="Chromosome"/>
</dbReference>
<keyword evidence="4" id="KW-1185">Reference proteome</keyword>